<proteinExistence type="predicted"/>
<evidence type="ECO:0000313" key="2">
    <source>
        <dbReference type="Proteomes" id="UP001497453"/>
    </source>
</evidence>
<name>A0ABP1DYK0_9APHY</name>
<evidence type="ECO:0000313" key="1">
    <source>
        <dbReference type="EMBL" id="CAL1712891.1"/>
    </source>
</evidence>
<sequence>MRANPPLASIVFQKFLLHDEEIGAETVLAMQRIYESFGLFTPPFRFPAEVDAIDIVRGEVNLKGVAEEIANIREGAEILYCHSLFRIRDLWKTLLAMCSINNILGTA</sequence>
<accession>A0ABP1DYK0</accession>
<keyword evidence="2" id="KW-1185">Reference proteome</keyword>
<reference evidence="2" key="1">
    <citation type="submission" date="2024-04" db="EMBL/GenBank/DDBJ databases">
        <authorList>
            <person name="Shaw F."/>
            <person name="Minotto A."/>
        </authorList>
    </citation>
    <scope>NUCLEOTIDE SEQUENCE [LARGE SCALE GENOMIC DNA]</scope>
</reference>
<organism evidence="1 2">
    <name type="scientific">Somion occarium</name>
    <dbReference type="NCBI Taxonomy" id="3059160"/>
    <lineage>
        <taxon>Eukaryota</taxon>
        <taxon>Fungi</taxon>
        <taxon>Dikarya</taxon>
        <taxon>Basidiomycota</taxon>
        <taxon>Agaricomycotina</taxon>
        <taxon>Agaricomycetes</taxon>
        <taxon>Polyporales</taxon>
        <taxon>Cerrenaceae</taxon>
        <taxon>Somion</taxon>
    </lineage>
</organism>
<dbReference type="EMBL" id="OZ037950">
    <property type="protein sequence ID" value="CAL1712891.1"/>
    <property type="molecule type" value="Genomic_DNA"/>
</dbReference>
<dbReference type="Proteomes" id="UP001497453">
    <property type="component" value="Chromosome 7"/>
</dbReference>
<protein>
    <submittedName>
        <fullName evidence="1">Uncharacterized protein</fullName>
    </submittedName>
</protein>
<gene>
    <name evidence="1" type="ORF">GFSPODELE1_LOCUS9048</name>
</gene>